<name>A0A392PEN6_9FABA</name>
<organism evidence="1 2">
    <name type="scientific">Trifolium medium</name>
    <dbReference type="NCBI Taxonomy" id="97028"/>
    <lineage>
        <taxon>Eukaryota</taxon>
        <taxon>Viridiplantae</taxon>
        <taxon>Streptophyta</taxon>
        <taxon>Embryophyta</taxon>
        <taxon>Tracheophyta</taxon>
        <taxon>Spermatophyta</taxon>
        <taxon>Magnoliopsida</taxon>
        <taxon>eudicotyledons</taxon>
        <taxon>Gunneridae</taxon>
        <taxon>Pentapetalae</taxon>
        <taxon>rosids</taxon>
        <taxon>fabids</taxon>
        <taxon>Fabales</taxon>
        <taxon>Fabaceae</taxon>
        <taxon>Papilionoideae</taxon>
        <taxon>50 kb inversion clade</taxon>
        <taxon>NPAAA clade</taxon>
        <taxon>Hologalegina</taxon>
        <taxon>IRL clade</taxon>
        <taxon>Trifolieae</taxon>
        <taxon>Trifolium</taxon>
    </lineage>
</organism>
<sequence>MSRSSCNRCGTLPNTVRLWGVNINGGWLDQNLIAGGPTDREGGSDTILELRIWPYLSLQNRLI</sequence>
<reference evidence="1 2" key="1">
    <citation type="journal article" date="2018" name="Front. Plant Sci.">
        <title>Red Clover (Trifolium pratense) and Zigzag Clover (T. medium) - A Picture of Genomic Similarities and Differences.</title>
        <authorList>
            <person name="Dluhosova J."/>
            <person name="Istvanek J."/>
            <person name="Nedelnik J."/>
            <person name="Repkova J."/>
        </authorList>
    </citation>
    <scope>NUCLEOTIDE SEQUENCE [LARGE SCALE GENOMIC DNA]</scope>
    <source>
        <strain evidence="2">cv. 10/8</strain>
        <tissue evidence="1">Leaf</tissue>
    </source>
</reference>
<proteinExistence type="predicted"/>
<keyword evidence="2" id="KW-1185">Reference proteome</keyword>
<protein>
    <submittedName>
        <fullName evidence="1">Uncharacterized protein</fullName>
    </submittedName>
</protein>
<accession>A0A392PEN6</accession>
<feature type="non-terminal residue" evidence="1">
    <location>
        <position position="63"/>
    </location>
</feature>
<evidence type="ECO:0000313" key="2">
    <source>
        <dbReference type="Proteomes" id="UP000265520"/>
    </source>
</evidence>
<dbReference type="AlphaFoldDB" id="A0A392PEN6"/>
<dbReference type="EMBL" id="LXQA010075393">
    <property type="protein sequence ID" value="MCI10212.1"/>
    <property type="molecule type" value="Genomic_DNA"/>
</dbReference>
<evidence type="ECO:0000313" key="1">
    <source>
        <dbReference type="EMBL" id="MCI10212.1"/>
    </source>
</evidence>
<comment type="caution">
    <text evidence="1">The sequence shown here is derived from an EMBL/GenBank/DDBJ whole genome shotgun (WGS) entry which is preliminary data.</text>
</comment>
<dbReference type="Proteomes" id="UP000265520">
    <property type="component" value="Unassembled WGS sequence"/>
</dbReference>